<protein>
    <submittedName>
        <fullName evidence="1">Uncharacterized protein</fullName>
    </submittedName>
</protein>
<dbReference type="EMBL" id="JACHMI010000001">
    <property type="protein sequence ID" value="MBB6546239.1"/>
    <property type="molecule type" value="Genomic_DNA"/>
</dbReference>
<gene>
    <name evidence="1" type="ORF">HD593_001034</name>
</gene>
<sequence>MFAHAAARCSGAEFAGEKEIAGILAVIAVAFGQQKDPCRPAALSVTNRRPAVMASEASHAECRIDFPE</sequence>
<dbReference type="RefSeq" id="WP_185100956.1">
    <property type="nucleotide sequence ID" value="NZ_BAAAXY010000140.1"/>
</dbReference>
<evidence type="ECO:0000313" key="2">
    <source>
        <dbReference type="Proteomes" id="UP000565579"/>
    </source>
</evidence>
<keyword evidence="2" id="KW-1185">Reference proteome</keyword>
<organism evidence="1 2">
    <name type="scientific">Nonomuraea rubra</name>
    <dbReference type="NCBI Taxonomy" id="46180"/>
    <lineage>
        <taxon>Bacteria</taxon>
        <taxon>Bacillati</taxon>
        <taxon>Actinomycetota</taxon>
        <taxon>Actinomycetes</taxon>
        <taxon>Streptosporangiales</taxon>
        <taxon>Streptosporangiaceae</taxon>
        <taxon>Nonomuraea</taxon>
    </lineage>
</organism>
<accession>A0A7X0TWJ2</accession>
<name>A0A7X0TWJ2_9ACTN</name>
<evidence type="ECO:0000313" key="1">
    <source>
        <dbReference type="EMBL" id="MBB6546239.1"/>
    </source>
</evidence>
<proteinExistence type="predicted"/>
<reference evidence="1 2" key="1">
    <citation type="submission" date="2020-08" db="EMBL/GenBank/DDBJ databases">
        <title>Sequencing the genomes of 1000 actinobacteria strains.</title>
        <authorList>
            <person name="Klenk H.-P."/>
        </authorList>
    </citation>
    <scope>NUCLEOTIDE SEQUENCE [LARGE SCALE GENOMIC DNA]</scope>
    <source>
        <strain evidence="1 2">DSM 43768</strain>
    </source>
</reference>
<dbReference type="Proteomes" id="UP000565579">
    <property type="component" value="Unassembled WGS sequence"/>
</dbReference>
<dbReference type="AlphaFoldDB" id="A0A7X0TWJ2"/>
<comment type="caution">
    <text evidence="1">The sequence shown here is derived from an EMBL/GenBank/DDBJ whole genome shotgun (WGS) entry which is preliminary data.</text>
</comment>